<protein>
    <recommendedName>
        <fullName evidence="2">Single-stranded-DNA-specific exonuclease RecJ</fullName>
    </recommendedName>
</protein>
<proteinExistence type="inferred from homology"/>
<sequence length="868" mass="95630">MAGIPSQRWLFHPVDPQAARKLAEAVGVSPLLAQILLNRGLSSPEAARQYWDPNPAQLPDPAADFADLPLAVHLLDQAIDNQKPIAICGDYDADGMTSTALLLRALRKLGGNVHYRIPSRMTEGYGLNSRMVQALHREGCHLILTVDNGISAQEPIQLAKELGLVVIVTDHHDLPPQLPPADAILNPKQIPETSPYRGMAGVGVAYLLAQALAEKRGDPVLGRMALELFTLGTIADLASLTGVNRLWVRQGLQLLPTSQVEGIRALLRATGLLAAADASPEGLRPESIGFGLGPRINAVGRIGQAGMVIKLLTTDDPTQADRLAQRCERLNQVRQQMCARIETEALEQIIQRGRDLQQDRVLTVLGSPERKWHKGVIGIVASRLAERYGCPVFIGSQSRQGEISGSARQGIPEFNVFAALEHCKDLFHKHGGHPAAGGFSLAAQDWLTLEERLRQFAALHLEPEQIQPLVHIDVEAPLADLNLELYQQLQQLQPCGIGNPEPVFCSRNLQLLQQQPFGRSSPEGHGSDKSHLKLLVQDPVPVSGDLSLDLPLRSTSDPVVARQCLSDSGTESLPSNRPLWAIRWRGAELYPLPERVDLAYTLKAKTWRGETQLELEILGIQPAQSPLPSPPLAKVPISLSPPMPKVNPQPTPSASKSLSDLRLIYRPAPHPTQPLYWQAVERFSTLLPQAQGTILFYGFRRPTLSLHSARDPGLVVHYDRPQAGHRYDHLWLWSWPPSLEHLKWLLHCSSSALAQGAEHQNLTISVHRQRIPLVSGEGLRQQLRQYLHNEDKVDLLRLAQQWWLSPRVLVAGLRSLGYPCHDFGPTGSLTEELEAQQAWYGSSWQEVAALLTSERKGSPTKWTVTANA</sequence>
<keyword evidence="3" id="KW-0540">Nuclease</keyword>
<evidence type="ECO:0000313" key="10">
    <source>
        <dbReference type="Proteomes" id="UP000830835"/>
    </source>
</evidence>
<dbReference type="SUPFAM" id="SSF64182">
    <property type="entry name" value="DHH phosphoesterases"/>
    <property type="match status" value="1"/>
</dbReference>
<dbReference type="Pfam" id="PF02272">
    <property type="entry name" value="DHHA1"/>
    <property type="match status" value="1"/>
</dbReference>
<keyword evidence="5 9" id="KW-0269">Exonuclease</keyword>
<dbReference type="Proteomes" id="UP000830835">
    <property type="component" value="Unassembled WGS sequence"/>
</dbReference>
<evidence type="ECO:0000259" key="7">
    <source>
        <dbReference type="Pfam" id="PF02272"/>
    </source>
</evidence>
<evidence type="ECO:0000313" key="9">
    <source>
        <dbReference type="EMBL" id="MCJ2541816.1"/>
    </source>
</evidence>
<organism evidence="9 10">
    <name type="scientific">Thermostichus vulcanus str. 'Rupite'</name>
    <dbReference type="NCBI Taxonomy" id="2813851"/>
    <lineage>
        <taxon>Bacteria</taxon>
        <taxon>Bacillati</taxon>
        <taxon>Cyanobacteriota</taxon>
        <taxon>Cyanophyceae</taxon>
        <taxon>Thermostichales</taxon>
        <taxon>Thermostichaceae</taxon>
        <taxon>Thermostichus</taxon>
    </lineage>
</organism>
<feature type="domain" description="DHHA1" evidence="7">
    <location>
        <begin position="369"/>
        <end position="445"/>
    </location>
</feature>
<evidence type="ECO:0000256" key="4">
    <source>
        <dbReference type="ARBA" id="ARBA00022801"/>
    </source>
</evidence>
<evidence type="ECO:0000256" key="3">
    <source>
        <dbReference type="ARBA" id="ARBA00022722"/>
    </source>
</evidence>
<comment type="caution">
    <text evidence="9">The sequence shown here is derived from an EMBL/GenBank/DDBJ whole genome shotgun (WGS) entry which is preliminary data.</text>
</comment>
<dbReference type="InterPro" id="IPR004610">
    <property type="entry name" value="RecJ"/>
</dbReference>
<dbReference type="Pfam" id="PF01368">
    <property type="entry name" value="DHH"/>
    <property type="match status" value="1"/>
</dbReference>
<accession>A0ABT0C7Q1</accession>
<comment type="similarity">
    <text evidence="1">Belongs to the RecJ family.</text>
</comment>
<reference evidence="9" key="1">
    <citation type="submission" date="2021-02" db="EMBL/GenBank/DDBJ databases">
        <title>The CRISPR/cas machinery reduction and long-range gene transfer in the hot spring cyanobacterium Synechococcus.</title>
        <authorList>
            <person name="Dvorak P."/>
            <person name="Jahodarova E."/>
            <person name="Hasler P."/>
            <person name="Poulickova A."/>
        </authorList>
    </citation>
    <scope>NUCLEOTIDE SEQUENCE</scope>
    <source>
        <strain evidence="9">Rupite</strain>
    </source>
</reference>
<dbReference type="InterPro" id="IPR038763">
    <property type="entry name" value="DHH_sf"/>
</dbReference>
<dbReference type="PANTHER" id="PTHR30255">
    <property type="entry name" value="SINGLE-STRANDED-DNA-SPECIFIC EXONUCLEASE RECJ"/>
    <property type="match status" value="1"/>
</dbReference>
<keyword evidence="10" id="KW-1185">Reference proteome</keyword>
<dbReference type="InterPro" id="IPR051673">
    <property type="entry name" value="SSDNA_exonuclease_RecJ"/>
</dbReference>
<evidence type="ECO:0000256" key="5">
    <source>
        <dbReference type="ARBA" id="ARBA00022839"/>
    </source>
</evidence>
<feature type="domain" description="DDH" evidence="6">
    <location>
        <begin position="85"/>
        <end position="233"/>
    </location>
</feature>
<feature type="domain" description="RecJ OB" evidence="8">
    <location>
        <begin position="472"/>
        <end position="538"/>
    </location>
</feature>
<gene>
    <name evidence="9" type="primary">recJ</name>
    <name evidence="9" type="ORF">JX360_02665</name>
</gene>
<evidence type="ECO:0000256" key="2">
    <source>
        <dbReference type="ARBA" id="ARBA00019841"/>
    </source>
</evidence>
<name>A0ABT0C7Q1_THEVL</name>
<dbReference type="Pfam" id="PF17768">
    <property type="entry name" value="RecJ_OB"/>
    <property type="match status" value="1"/>
</dbReference>
<dbReference type="PANTHER" id="PTHR30255:SF2">
    <property type="entry name" value="SINGLE-STRANDED-DNA-SPECIFIC EXONUCLEASE RECJ"/>
    <property type="match status" value="1"/>
</dbReference>
<evidence type="ECO:0000256" key="1">
    <source>
        <dbReference type="ARBA" id="ARBA00005915"/>
    </source>
</evidence>
<keyword evidence="4" id="KW-0378">Hydrolase</keyword>
<dbReference type="InterPro" id="IPR001667">
    <property type="entry name" value="DDH_dom"/>
</dbReference>
<dbReference type="EMBL" id="JAFIRA010000004">
    <property type="protein sequence ID" value="MCJ2541816.1"/>
    <property type="molecule type" value="Genomic_DNA"/>
</dbReference>
<evidence type="ECO:0000259" key="8">
    <source>
        <dbReference type="Pfam" id="PF17768"/>
    </source>
</evidence>
<dbReference type="InterPro" id="IPR041122">
    <property type="entry name" value="RecJ_OB"/>
</dbReference>
<dbReference type="Gene3D" id="3.90.1640.30">
    <property type="match status" value="1"/>
</dbReference>
<dbReference type="GO" id="GO:0004527">
    <property type="term" value="F:exonuclease activity"/>
    <property type="evidence" value="ECO:0007669"/>
    <property type="project" value="UniProtKB-KW"/>
</dbReference>
<dbReference type="InterPro" id="IPR003156">
    <property type="entry name" value="DHHA1_dom"/>
</dbReference>
<dbReference type="Gene3D" id="3.10.310.30">
    <property type="match status" value="1"/>
</dbReference>
<dbReference type="NCBIfam" id="TIGR00644">
    <property type="entry name" value="recJ"/>
    <property type="match status" value="1"/>
</dbReference>
<evidence type="ECO:0000259" key="6">
    <source>
        <dbReference type="Pfam" id="PF01368"/>
    </source>
</evidence>